<evidence type="ECO:0000256" key="6">
    <source>
        <dbReference type="PIRSR" id="PIRSR000337-1"/>
    </source>
</evidence>
<keyword evidence="10" id="KW-1185">Reference proteome</keyword>
<comment type="similarity">
    <text evidence="5">Belongs to the NtaA/SnaA/DszA monooxygenase family.</text>
</comment>
<proteinExistence type="inferred from homology"/>
<evidence type="ECO:0000313" key="9">
    <source>
        <dbReference type="EMBL" id="EME37881.1"/>
    </source>
</evidence>
<accession>M2XFL9</accession>
<dbReference type="InterPro" id="IPR011251">
    <property type="entry name" value="Luciferase-like_dom"/>
</dbReference>
<dbReference type="InterPro" id="IPR051260">
    <property type="entry name" value="Diverse_substr_monoxygenases"/>
</dbReference>
<dbReference type="PANTHER" id="PTHR30011">
    <property type="entry name" value="ALKANESULFONATE MONOOXYGENASE-RELATED"/>
    <property type="match status" value="1"/>
</dbReference>
<dbReference type="InterPro" id="IPR016215">
    <property type="entry name" value="NTA_MOA"/>
</dbReference>
<feature type="compositionally biased region" description="Low complexity" evidence="7">
    <location>
        <begin position="446"/>
        <end position="471"/>
    </location>
</feature>
<evidence type="ECO:0000256" key="4">
    <source>
        <dbReference type="ARBA" id="ARBA00023033"/>
    </source>
</evidence>
<feature type="region of interest" description="Disordered" evidence="7">
    <location>
        <begin position="437"/>
        <end position="471"/>
    </location>
</feature>
<name>M2XFL9_9MICC</name>
<sequence>MSTAENRPRRRVHLAAHFPGVNNETVWSDPVRSGSNIAVESFVRMARDAEEGLMDFLFLAEGLRLREQGGQIHDLDVVGRPDTLTMLSAVLGATDHIGVAGTLTATYHEPYELARQLATMDHLSGGRTAWNVVTSPDAFTGENFRRGGYLPYEQRYERAVDFIQAARTMWESWPLDPAQAGPDAGRFVHRSEFFDLEGRFGVPRSPQVHPVVMQAGDSPSGRDFAAGSADLIFTRHSGPENGRAFRDDIRSRLTAIGRDPDEIQIYPGVSFVIGDTEEDAQEKSLELAWAQHSGATALATASRLWNMDLSERDPDDPVPDFDPVVDGPQLSQGRVNHYPDPVGTAESWRELGRRNGWSLRKVVSVVDSRHHFVGTPRSIAEAMSREVDQGAADGFILVPAYVPGGFREVVDRVVPELQEMGVYPDHHEPATLRQRLGLPEHRPAEQWAALRDGQAAAASDAAAAAQQSQEA</sequence>
<dbReference type="PANTHER" id="PTHR30011:SF16">
    <property type="entry name" value="C2H2 FINGER DOMAIN TRANSCRIPTION FACTOR (EUROFUNG)-RELATED"/>
    <property type="match status" value="1"/>
</dbReference>
<dbReference type="STRING" id="71999.KPaMU14_05940"/>
<evidence type="ECO:0000256" key="3">
    <source>
        <dbReference type="ARBA" id="ARBA00023002"/>
    </source>
</evidence>
<keyword evidence="3" id="KW-0560">Oxidoreductase</keyword>
<dbReference type="EMBL" id="ANHZ02000001">
    <property type="protein sequence ID" value="EME37881.1"/>
    <property type="molecule type" value="Genomic_DNA"/>
</dbReference>
<dbReference type="RefSeq" id="WP_006213224.1">
    <property type="nucleotide sequence ID" value="NZ_ANHZ02000001.1"/>
</dbReference>
<feature type="binding site" evidence="6">
    <location>
        <position position="218"/>
    </location>
    <ligand>
        <name>FMN</name>
        <dbReference type="ChEBI" id="CHEBI:58210"/>
    </ligand>
</feature>
<keyword evidence="1 6" id="KW-0285">Flavoprotein</keyword>
<dbReference type="Gene3D" id="3.20.20.30">
    <property type="entry name" value="Luciferase-like domain"/>
    <property type="match status" value="1"/>
</dbReference>
<dbReference type="NCBIfam" id="TIGR03860">
    <property type="entry name" value="FMN_nitrolo"/>
    <property type="match status" value="1"/>
</dbReference>
<dbReference type="PIRSF" id="PIRSF000337">
    <property type="entry name" value="NTA_MOA"/>
    <property type="match status" value="1"/>
</dbReference>
<gene>
    <name evidence="9" type="ORF">C884_00076</name>
</gene>
<dbReference type="GO" id="GO:0016705">
    <property type="term" value="F:oxidoreductase activity, acting on paired donors, with incorporation or reduction of molecular oxygen"/>
    <property type="evidence" value="ECO:0007669"/>
    <property type="project" value="InterPro"/>
</dbReference>
<keyword evidence="2 6" id="KW-0288">FMN</keyword>
<feature type="binding site" evidence="6">
    <location>
        <position position="102"/>
    </location>
    <ligand>
        <name>FMN</name>
        <dbReference type="ChEBI" id="CHEBI:58210"/>
    </ligand>
</feature>
<dbReference type="Proteomes" id="UP000009877">
    <property type="component" value="Unassembled WGS sequence"/>
</dbReference>
<dbReference type="InterPro" id="IPR036661">
    <property type="entry name" value="Luciferase-like_sf"/>
</dbReference>
<feature type="domain" description="Luciferase-like" evidence="8">
    <location>
        <begin position="35"/>
        <end position="319"/>
    </location>
</feature>
<evidence type="ECO:0000256" key="1">
    <source>
        <dbReference type="ARBA" id="ARBA00022630"/>
    </source>
</evidence>
<evidence type="ECO:0000256" key="7">
    <source>
        <dbReference type="SAM" id="MobiDB-lite"/>
    </source>
</evidence>
<protein>
    <recommendedName>
        <fullName evidence="8">Luciferase-like domain-containing protein</fullName>
    </recommendedName>
</protein>
<dbReference type="GO" id="GO:0004497">
    <property type="term" value="F:monooxygenase activity"/>
    <property type="evidence" value="ECO:0007669"/>
    <property type="project" value="UniProtKB-KW"/>
</dbReference>
<organism evidence="9 10">
    <name type="scientific">Kocuria palustris PEL</name>
    <dbReference type="NCBI Taxonomy" id="1236550"/>
    <lineage>
        <taxon>Bacteria</taxon>
        <taxon>Bacillati</taxon>
        <taxon>Actinomycetota</taxon>
        <taxon>Actinomycetes</taxon>
        <taxon>Micrococcales</taxon>
        <taxon>Micrococcaceae</taxon>
        <taxon>Kocuria</taxon>
    </lineage>
</organism>
<evidence type="ECO:0000313" key="10">
    <source>
        <dbReference type="Proteomes" id="UP000009877"/>
    </source>
</evidence>
<feature type="binding site" evidence="6">
    <location>
        <position position="156"/>
    </location>
    <ligand>
        <name>FMN</name>
        <dbReference type="ChEBI" id="CHEBI:58210"/>
    </ligand>
</feature>
<reference evidence="9 10" key="1">
    <citation type="journal article" date="2014" name="Genome Announc.">
        <title>Draft Genome Sequence of Kocuria palustris PEL.</title>
        <authorList>
            <person name="Sharma G."/>
            <person name="Khatri I."/>
            <person name="Subramanian S."/>
        </authorList>
    </citation>
    <scope>NUCLEOTIDE SEQUENCE [LARGE SCALE GENOMIC DNA]</scope>
    <source>
        <strain evidence="9 10">PEL</strain>
    </source>
</reference>
<dbReference type="Pfam" id="PF00296">
    <property type="entry name" value="Bac_luciferase"/>
    <property type="match status" value="1"/>
</dbReference>
<evidence type="ECO:0000259" key="8">
    <source>
        <dbReference type="Pfam" id="PF00296"/>
    </source>
</evidence>
<dbReference type="GeneID" id="93314942"/>
<dbReference type="SUPFAM" id="SSF51679">
    <property type="entry name" value="Bacterial luciferase-like"/>
    <property type="match status" value="1"/>
</dbReference>
<comment type="caution">
    <text evidence="9">The sequence shown here is derived from an EMBL/GenBank/DDBJ whole genome shotgun (WGS) entry which is preliminary data.</text>
</comment>
<evidence type="ECO:0000256" key="5">
    <source>
        <dbReference type="ARBA" id="ARBA00033748"/>
    </source>
</evidence>
<dbReference type="AlphaFoldDB" id="M2XFL9"/>
<evidence type="ECO:0000256" key="2">
    <source>
        <dbReference type="ARBA" id="ARBA00022643"/>
    </source>
</evidence>
<keyword evidence="4" id="KW-0503">Monooxygenase</keyword>